<dbReference type="SUPFAM" id="SSF51206">
    <property type="entry name" value="cAMP-binding domain-like"/>
    <property type="match status" value="1"/>
</dbReference>
<dbReference type="RefSeq" id="WP_099214362.1">
    <property type="nucleotide sequence ID" value="NZ_JAUYVU010000002.1"/>
</dbReference>
<dbReference type="EMBL" id="PDUU01000003">
    <property type="protein sequence ID" value="PHN98543.1"/>
    <property type="molecule type" value="Genomic_DNA"/>
</dbReference>
<evidence type="ECO:0000313" key="4">
    <source>
        <dbReference type="Proteomes" id="UP000222163"/>
    </source>
</evidence>
<dbReference type="AlphaFoldDB" id="A0A2G1BWX8"/>
<accession>A0A2G1BWX8</accession>
<organism evidence="3 4">
    <name type="scientific">Tenacibaculum discolor</name>
    <dbReference type="NCBI Taxonomy" id="361581"/>
    <lineage>
        <taxon>Bacteria</taxon>
        <taxon>Pseudomonadati</taxon>
        <taxon>Bacteroidota</taxon>
        <taxon>Flavobacteriia</taxon>
        <taxon>Flavobacteriales</taxon>
        <taxon>Flavobacteriaceae</taxon>
        <taxon>Tenacibaculum</taxon>
    </lineage>
</organism>
<evidence type="ECO:0000313" key="5">
    <source>
        <dbReference type="Proteomes" id="UP001242342"/>
    </source>
</evidence>
<name>A0A2G1BWX8_9FLAO</name>
<comment type="caution">
    <text evidence="3">The sequence shown here is derived from an EMBL/GenBank/DDBJ whole genome shotgun (WGS) entry which is preliminary data.</text>
</comment>
<reference evidence="2 5" key="3">
    <citation type="submission" date="2023-07" db="EMBL/GenBank/DDBJ databases">
        <title>Genome content predicts the carbon catabolic preferences of heterotrophic bacteria.</title>
        <authorList>
            <person name="Gralka M."/>
        </authorList>
    </citation>
    <scope>NUCLEOTIDE SEQUENCE [LARGE SCALE GENOMIC DNA]</scope>
    <source>
        <strain evidence="2 5">4G03</strain>
    </source>
</reference>
<gene>
    <name evidence="3" type="ORF">CSC81_03365</name>
    <name evidence="2" type="ORF">Q8W23_03750</name>
</gene>
<dbReference type="InterPro" id="IPR014710">
    <property type="entry name" value="RmlC-like_jellyroll"/>
</dbReference>
<dbReference type="SMART" id="SM00100">
    <property type="entry name" value="cNMP"/>
    <property type="match status" value="1"/>
</dbReference>
<dbReference type="CDD" id="cd00038">
    <property type="entry name" value="CAP_ED"/>
    <property type="match status" value="1"/>
</dbReference>
<dbReference type="Proteomes" id="UP001242342">
    <property type="component" value="Unassembled WGS sequence"/>
</dbReference>
<dbReference type="EMBL" id="JAUYVU010000002">
    <property type="protein sequence ID" value="MDP2540581.1"/>
    <property type="molecule type" value="Genomic_DNA"/>
</dbReference>
<reference evidence="3" key="2">
    <citation type="submission" date="2017-10" db="EMBL/GenBank/DDBJ databases">
        <authorList>
            <person name="Enke T.N."/>
            <person name="Cordero O.X."/>
        </authorList>
    </citation>
    <scope>NUCLEOTIDE SEQUENCE</scope>
    <source>
        <strain evidence="3">4G03</strain>
    </source>
</reference>
<evidence type="ECO:0000259" key="1">
    <source>
        <dbReference type="PROSITE" id="PS50042"/>
    </source>
</evidence>
<dbReference type="Pfam" id="PF00027">
    <property type="entry name" value="cNMP_binding"/>
    <property type="match status" value="1"/>
</dbReference>
<proteinExistence type="predicted"/>
<dbReference type="PROSITE" id="PS50042">
    <property type="entry name" value="CNMP_BINDING_3"/>
    <property type="match status" value="1"/>
</dbReference>
<evidence type="ECO:0000313" key="2">
    <source>
        <dbReference type="EMBL" id="MDP2540581.1"/>
    </source>
</evidence>
<dbReference type="InterPro" id="IPR000595">
    <property type="entry name" value="cNMP-bd_dom"/>
</dbReference>
<dbReference type="Proteomes" id="UP000222163">
    <property type="component" value="Unassembled WGS sequence"/>
</dbReference>
<keyword evidence="5" id="KW-1185">Reference proteome</keyword>
<reference evidence="3 4" key="1">
    <citation type="journal article" date="2016" name="Nat. Commun.">
        <title>Microbial interactions lead to rapid micro-scale successions on model marine particles.</title>
        <authorList>
            <person name="Datta M.S."/>
            <person name="Sliwerska E."/>
            <person name="Gore J."/>
            <person name="Polz M.F."/>
            <person name="Cordero O.X."/>
        </authorList>
    </citation>
    <scope>NUCLEOTIDE SEQUENCE [LARGE SCALE GENOMIC DNA]</scope>
    <source>
        <strain evidence="3 4">4G03</strain>
    </source>
</reference>
<protein>
    <submittedName>
        <fullName evidence="3">Crp/Fnr family transcriptional regulator</fullName>
    </submittedName>
</protein>
<feature type="domain" description="Cyclic nucleotide-binding" evidence="1">
    <location>
        <begin position="2"/>
        <end position="127"/>
    </location>
</feature>
<dbReference type="InterPro" id="IPR018490">
    <property type="entry name" value="cNMP-bd_dom_sf"/>
</dbReference>
<dbReference type="Gene3D" id="2.60.120.10">
    <property type="entry name" value="Jelly Rolls"/>
    <property type="match status" value="1"/>
</dbReference>
<evidence type="ECO:0000313" key="3">
    <source>
        <dbReference type="EMBL" id="PHN98543.1"/>
    </source>
</evidence>
<sequence length="185" mass="21804">MIRTDIDFLEYVEKINERHPDFFQKEKHPPKSIILQQNKRYHHLYVIKKGITKCYLSDENGKDFIQEFLSEGMEFGELEIFSGNLSYCSIEAIDYVEVYRISHIHYTTLLDNDPIFNRLVIKSMANKIGFKAPRHSFQQSYSIEANLIRLKELCPNFENIFTKNDISNYLGITVRSLNRALKNIS</sequence>